<dbReference type="InterPro" id="IPR011005">
    <property type="entry name" value="Dihydropteroate_synth-like_sf"/>
</dbReference>
<feature type="domain" description="Pterin-binding" evidence="9">
    <location>
        <begin position="1"/>
        <end position="255"/>
    </location>
</feature>
<keyword evidence="11" id="KW-1185">Reference proteome</keyword>
<dbReference type="KEGG" id="snan:I6N98_15405"/>
<dbReference type="GO" id="GO:0046654">
    <property type="term" value="P:tetrahydrofolate biosynthetic process"/>
    <property type="evidence" value="ECO:0007669"/>
    <property type="project" value="TreeGrafter"/>
</dbReference>
<dbReference type="SUPFAM" id="SSF51717">
    <property type="entry name" value="Dihydropteroate synthetase-like"/>
    <property type="match status" value="1"/>
</dbReference>
<evidence type="ECO:0000256" key="4">
    <source>
        <dbReference type="ARBA" id="ARBA00012458"/>
    </source>
</evidence>
<dbReference type="PROSITE" id="PS50972">
    <property type="entry name" value="PTERIN_BINDING"/>
    <property type="match status" value="1"/>
</dbReference>
<dbReference type="GO" id="GO:0005829">
    <property type="term" value="C:cytosol"/>
    <property type="evidence" value="ECO:0007669"/>
    <property type="project" value="TreeGrafter"/>
</dbReference>
<keyword evidence="6" id="KW-0479">Metal-binding</keyword>
<evidence type="ECO:0000259" key="9">
    <source>
        <dbReference type="PROSITE" id="PS50972"/>
    </source>
</evidence>
<dbReference type="Gene3D" id="3.20.20.20">
    <property type="entry name" value="Dihydropteroate synthase-like"/>
    <property type="match status" value="1"/>
</dbReference>
<evidence type="ECO:0000256" key="6">
    <source>
        <dbReference type="ARBA" id="ARBA00022723"/>
    </source>
</evidence>
<gene>
    <name evidence="10" type="primary">folP</name>
    <name evidence="10" type="ORF">I6N98_15405</name>
</gene>
<dbReference type="EC" id="2.5.1.15" evidence="4"/>
<organism evidence="10 11">
    <name type="scientific">Spongiibacter nanhainus</name>
    <dbReference type="NCBI Taxonomy" id="2794344"/>
    <lineage>
        <taxon>Bacteria</taxon>
        <taxon>Pseudomonadati</taxon>
        <taxon>Pseudomonadota</taxon>
        <taxon>Gammaproteobacteria</taxon>
        <taxon>Cellvibrionales</taxon>
        <taxon>Spongiibacteraceae</taxon>
        <taxon>Spongiibacter</taxon>
    </lineage>
</organism>
<dbReference type="CDD" id="cd00739">
    <property type="entry name" value="DHPS"/>
    <property type="match status" value="1"/>
</dbReference>
<dbReference type="Proteomes" id="UP000596063">
    <property type="component" value="Chromosome"/>
</dbReference>
<evidence type="ECO:0000256" key="7">
    <source>
        <dbReference type="ARBA" id="ARBA00022842"/>
    </source>
</evidence>
<evidence type="ECO:0000313" key="11">
    <source>
        <dbReference type="Proteomes" id="UP000596063"/>
    </source>
</evidence>
<dbReference type="NCBIfam" id="TIGR01496">
    <property type="entry name" value="DHPS"/>
    <property type="match status" value="1"/>
</dbReference>
<dbReference type="InterPro" id="IPR006390">
    <property type="entry name" value="DHP_synth_dom"/>
</dbReference>
<keyword evidence="8" id="KW-0289">Folate biosynthesis</keyword>
<keyword evidence="5 10" id="KW-0808">Transferase</keyword>
<dbReference type="PROSITE" id="PS00793">
    <property type="entry name" value="DHPS_2"/>
    <property type="match status" value="1"/>
</dbReference>
<dbReference type="Pfam" id="PF00809">
    <property type="entry name" value="Pterin_bind"/>
    <property type="match status" value="1"/>
</dbReference>
<dbReference type="GO" id="GO:0046656">
    <property type="term" value="P:folic acid biosynthetic process"/>
    <property type="evidence" value="ECO:0007669"/>
    <property type="project" value="UniProtKB-KW"/>
</dbReference>
<proteinExistence type="predicted"/>
<protein>
    <recommendedName>
        <fullName evidence="4">dihydropteroate synthase</fullName>
        <ecNumber evidence="4">2.5.1.15</ecNumber>
    </recommendedName>
</protein>
<evidence type="ECO:0000256" key="1">
    <source>
        <dbReference type="ARBA" id="ARBA00000012"/>
    </source>
</evidence>
<sequence>MAVMNVTPDSFSDGGQFYAGTSLNLDSILAAVEGALADGATLIDIGGESTRPGASPVSQQEECDRVLPVVEAVAARFDVVISVDTSSPEVMRGAVDLGAGMLNDVRALRRDGALAAAADCGVPVCLMHMQGEPASMQQKPEYRDIVAEVKAFLAERSAACREAGLLDNHILWDPGFGFGKSLSHNLQLFNALPHLAETGYPLLVGVSRKSMLGAVTGRDVDQRMAASVTMAALAAERGAAILRVHDVRETADALAMVAALKKEKDQA</sequence>
<accession>A0A7T4R4P1</accession>
<comment type="cofactor">
    <cofactor evidence="2">
        <name>Mg(2+)</name>
        <dbReference type="ChEBI" id="CHEBI:18420"/>
    </cofactor>
</comment>
<keyword evidence="7" id="KW-0460">Magnesium</keyword>
<dbReference type="PANTHER" id="PTHR20941:SF1">
    <property type="entry name" value="FOLIC ACID SYNTHESIS PROTEIN FOL1"/>
    <property type="match status" value="1"/>
</dbReference>
<dbReference type="GO" id="GO:0004156">
    <property type="term" value="F:dihydropteroate synthase activity"/>
    <property type="evidence" value="ECO:0007669"/>
    <property type="project" value="UniProtKB-EC"/>
</dbReference>
<comment type="catalytic activity">
    <reaction evidence="1">
        <text>(7,8-dihydropterin-6-yl)methyl diphosphate + 4-aminobenzoate = 7,8-dihydropteroate + diphosphate</text>
        <dbReference type="Rhea" id="RHEA:19949"/>
        <dbReference type="ChEBI" id="CHEBI:17836"/>
        <dbReference type="ChEBI" id="CHEBI:17839"/>
        <dbReference type="ChEBI" id="CHEBI:33019"/>
        <dbReference type="ChEBI" id="CHEBI:72950"/>
        <dbReference type="EC" id="2.5.1.15"/>
    </reaction>
</comment>
<dbReference type="InterPro" id="IPR045031">
    <property type="entry name" value="DHP_synth-like"/>
</dbReference>
<evidence type="ECO:0000256" key="3">
    <source>
        <dbReference type="ARBA" id="ARBA00004763"/>
    </source>
</evidence>
<dbReference type="GO" id="GO:0046872">
    <property type="term" value="F:metal ion binding"/>
    <property type="evidence" value="ECO:0007669"/>
    <property type="project" value="UniProtKB-KW"/>
</dbReference>
<evidence type="ECO:0000313" key="10">
    <source>
        <dbReference type="EMBL" id="QQD20209.1"/>
    </source>
</evidence>
<reference evidence="10 11" key="1">
    <citation type="submission" date="2020-12" db="EMBL/GenBank/DDBJ databases">
        <authorList>
            <person name="Shan Y."/>
        </authorList>
    </citation>
    <scope>NUCLEOTIDE SEQUENCE [LARGE SCALE GENOMIC DNA]</scope>
    <source>
        <strain evidence="11">csc3.9</strain>
    </source>
</reference>
<evidence type="ECO:0000256" key="5">
    <source>
        <dbReference type="ARBA" id="ARBA00022679"/>
    </source>
</evidence>
<dbReference type="AlphaFoldDB" id="A0A7T4R4P1"/>
<dbReference type="InterPro" id="IPR000489">
    <property type="entry name" value="Pterin-binding_dom"/>
</dbReference>
<comment type="pathway">
    <text evidence="3">Cofactor biosynthesis; tetrahydrofolate biosynthesis; 7,8-dihydrofolate from 2-amino-4-hydroxy-6-hydroxymethyl-7,8-dihydropteridine diphosphate and 4-aminobenzoate: step 1/2.</text>
</comment>
<evidence type="ECO:0000256" key="8">
    <source>
        <dbReference type="ARBA" id="ARBA00022909"/>
    </source>
</evidence>
<dbReference type="PANTHER" id="PTHR20941">
    <property type="entry name" value="FOLATE SYNTHESIS PROTEINS"/>
    <property type="match status" value="1"/>
</dbReference>
<evidence type="ECO:0000256" key="2">
    <source>
        <dbReference type="ARBA" id="ARBA00001946"/>
    </source>
</evidence>
<dbReference type="EMBL" id="CP066167">
    <property type="protein sequence ID" value="QQD20209.1"/>
    <property type="molecule type" value="Genomic_DNA"/>
</dbReference>
<name>A0A7T4R4P1_9GAMM</name>